<feature type="non-terminal residue" evidence="1">
    <location>
        <position position="1"/>
    </location>
</feature>
<reference evidence="2" key="1">
    <citation type="submission" date="2016-10" db="EMBL/GenBank/DDBJ databases">
        <authorList>
            <person name="Varghese N."/>
            <person name="Submissions S."/>
        </authorList>
    </citation>
    <scope>NUCLEOTIDE SEQUENCE [LARGE SCALE GENOMIC DNA]</scope>
    <source>
        <strain evidence="2">CGMCC 4.3525</strain>
    </source>
</reference>
<evidence type="ECO:0000313" key="1">
    <source>
        <dbReference type="EMBL" id="SES38243.1"/>
    </source>
</evidence>
<proteinExistence type="predicted"/>
<dbReference type="EMBL" id="FOFR01000050">
    <property type="protein sequence ID" value="SES38243.1"/>
    <property type="molecule type" value="Genomic_DNA"/>
</dbReference>
<accession>A0A1H9WXV3</accession>
<evidence type="ECO:0000313" key="2">
    <source>
        <dbReference type="Proteomes" id="UP000199352"/>
    </source>
</evidence>
<keyword evidence="2" id="KW-1185">Reference proteome</keyword>
<dbReference type="Proteomes" id="UP000199352">
    <property type="component" value="Unassembled WGS sequence"/>
</dbReference>
<name>A0A1H9WXV3_9PSEU</name>
<dbReference type="AlphaFoldDB" id="A0A1H9WXV3"/>
<protein>
    <submittedName>
        <fullName evidence="1">Uncharacterized protein</fullName>
    </submittedName>
</protein>
<organism evidence="1 2">
    <name type="scientific">Lentzea xinjiangensis</name>
    <dbReference type="NCBI Taxonomy" id="402600"/>
    <lineage>
        <taxon>Bacteria</taxon>
        <taxon>Bacillati</taxon>
        <taxon>Actinomycetota</taxon>
        <taxon>Actinomycetes</taxon>
        <taxon>Pseudonocardiales</taxon>
        <taxon>Pseudonocardiaceae</taxon>
        <taxon>Lentzea</taxon>
    </lineage>
</organism>
<sequence>AVLSKISRSTRDAWITRTLTTTTDQA</sequence>
<gene>
    <name evidence="1" type="ORF">SAMN05216188_1505</name>
</gene>